<dbReference type="InterPro" id="IPR020845">
    <property type="entry name" value="AMP-binding_CS"/>
</dbReference>
<dbReference type="Gene3D" id="3.40.50.12780">
    <property type="entry name" value="N-terminal domain of ligase-like"/>
    <property type="match status" value="1"/>
</dbReference>
<dbReference type="Pfam" id="PF00501">
    <property type="entry name" value="AMP-binding"/>
    <property type="match status" value="1"/>
</dbReference>
<dbReference type="InterPro" id="IPR025110">
    <property type="entry name" value="AMP-bd_C"/>
</dbReference>
<protein>
    <submittedName>
        <fullName evidence="5">Fatty acid CoA ligase FadD22</fullName>
    </submittedName>
</protein>
<dbReference type="Pfam" id="PF13193">
    <property type="entry name" value="AMP-binding_C"/>
    <property type="match status" value="1"/>
</dbReference>
<dbReference type="SUPFAM" id="SSF56801">
    <property type="entry name" value="Acetyl-CoA synthetase-like"/>
    <property type="match status" value="1"/>
</dbReference>
<feature type="domain" description="AMP-dependent synthetase/ligase" evidence="3">
    <location>
        <begin position="20"/>
        <end position="355"/>
    </location>
</feature>
<keyword evidence="1 5" id="KW-0436">Ligase</keyword>
<dbReference type="GO" id="GO:0044550">
    <property type="term" value="P:secondary metabolite biosynthetic process"/>
    <property type="evidence" value="ECO:0007669"/>
    <property type="project" value="TreeGrafter"/>
</dbReference>
<dbReference type="Proteomes" id="UP000198802">
    <property type="component" value="Unassembled WGS sequence"/>
</dbReference>
<sequence length="534" mass="56253">MNGRPPRNLAAELADLARSRGWTDRPALLFEDQVITYGELHDLAARVGQVLVRHGAGPGRRVLIALSDGPAWVATFLGTVRCGATAVPVNPLLTAHDHGFMADDCAAGIVVADEEICSRFTATVVRSGDQLLAEAHQAEAGPVVRTDEPLYLTYTSGTTGSPKGAMFRQGNPRFYHQSIGEALLRSGPTDVTLSVSKLYFGYGLCNSLVFPLYSGGSVVLLRERPGPEAVEELVSRHGVTLLYAVPSAFAGLGRSAEPASFGSVRAAVSAGERLSLELGGRTSDLLGAPVLEQLGQTEVGCAFVANGVDANVAGTVGRAVPGFTVQVRDPEGRPCPHGTVGELWVTGPTLMIGYLNRPEQTAAALRGGWLATNDRGMRNPDGTFVHLGRLDDLEMVGGITVSPLEIEGVLGAHPLVSEVAVAAVPDETGATRLRAYVVPRRPEESGSRLEQDLVGFARERLAPFKVPRTVHLVPALPRTASGKLRRFQLRSGLFAAENPPASPGSSPAGRPEVPHPTATPASTTWLGPDPAGLR</sequence>
<dbReference type="InterPro" id="IPR045851">
    <property type="entry name" value="AMP-bd_C_sf"/>
</dbReference>
<dbReference type="InterPro" id="IPR042099">
    <property type="entry name" value="ANL_N_sf"/>
</dbReference>
<keyword evidence="6" id="KW-1185">Reference proteome</keyword>
<organism evidence="5 6">
    <name type="scientific">Parafrankia irregularis</name>
    <dbReference type="NCBI Taxonomy" id="795642"/>
    <lineage>
        <taxon>Bacteria</taxon>
        <taxon>Bacillati</taxon>
        <taxon>Actinomycetota</taxon>
        <taxon>Actinomycetes</taxon>
        <taxon>Frankiales</taxon>
        <taxon>Frankiaceae</taxon>
        <taxon>Parafrankia</taxon>
    </lineage>
</organism>
<reference evidence="6" key="1">
    <citation type="submission" date="2015-11" db="EMBL/GenBank/DDBJ databases">
        <authorList>
            <person name="Varghese N."/>
        </authorList>
    </citation>
    <scope>NUCLEOTIDE SEQUENCE [LARGE SCALE GENOMIC DNA]</scope>
    <source>
        <strain evidence="6">DSM 45899</strain>
    </source>
</reference>
<evidence type="ECO:0000313" key="6">
    <source>
        <dbReference type="Proteomes" id="UP000198802"/>
    </source>
</evidence>
<dbReference type="InterPro" id="IPR000873">
    <property type="entry name" value="AMP-dep_synth/lig_dom"/>
</dbReference>
<dbReference type="PANTHER" id="PTHR43352:SF1">
    <property type="entry name" value="ANTHRANILATE--COA LIGASE"/>
    <property type="match status" value="1"/>
</dbReference>
<feature type="domain" description="AMP-binding enzyme C-terminal" evidence="4">
    <location>
        <begin position="405"/>
        <end position="483"/>
    </location>
</feature>
<accession>A0A0S4QRA7</accession>
<dbReference type="PROSITE" id="PS00455">
    <property type="entry name" value="AMP_BINDING"/>
    <property type="match status" value="1"/>
</dbReference>
<proteinExistence type="predicted"/>
<dbReference type="GO" id="GO:0016878">
    <property type="term" value="F:acid-thiol ligase activity"/>
    <property type="evidence" value="ECO:0007669"/>
    <property type="project" value="TreeGrafter"/>
</dbReference>
<gene>
    <name evidence="5" type="ORF">Ga0074812_11017</name>
</gene>
<dbReference type="Gene3D" id="3.30.300.30">
    <property type="match status" value="1"/>
</dbReference>
<evidence type="ECO:0000259" key="3">
    <source>
        <dbReference type="Pfam" id="PF00501"/>
    </source>
</evidence>
<name>A0A0S4QRA7_9ACTN</name>
<dbReference type="RefSeq" id="WP_091277972.1">
    <property type="nucleotide sequence ID" value="NZ_FAOZ01000010.1"/>
</dbReference>
<evidence type="ECO:0000256" key="2">
    <source>
        <dbReference type="SAM" id="MobiDB-lite"/>
    </source>
</evidence>
<dbReference type="PANTHER" id="PTHR43352">
    <property type="entry name" value="ACETYL-COA SYNTHETASE"/>
    <property type="match status" value="1"/>
</dbReference>
<evidence type="ECO:0000256" key="1">
    <source>
        <dbReference type="ARBA" id="ARBA00022598"/>
    </source>
</evidence>
<dbReference type="EMBL" id="FAOZ01000010">
    <property type="protein sequence ID" value="CUU57002.1"/>
    <property type="molecule type" value="Genomic_DNA"/>
</dbReference>
<evidence type="ECO:0000259" key="4">
    <source>
        <dbReference type="Pfam" id="PF13193"/>
    </source>
</evidence>
<evidence type="ECO:0000313" key="5">
    <source>
        <dbReference type="EMBL" id="CUU57002.1"/>
    </source>
</evidence>
<feature type="region of interest" description="Disordered" evidence="2">
    <location>
        <begin position="495"/>
        <end position="534"/>
    </location>
</feature>
<dbReference type="AlphaFoldDB" id="A0A0S4QRA7"/>